<comment type="caution">
    <text evidence="1">The sequence shown here is derived from an EMBL/GenBank/DDBJ whole genome shotgun (WGS) entry which is preliminary data.</text>
</comment>
<reference evidence="1" key="1">
    <citation type="submission" date="2020-09" db="EMBL/GenBank/DDBJ databases">
        <title>Taishania pollutisoli gen. nov., sp. nov., Isolated from Tetrabromobisphenol A-Contaminated Soil.</title>
        <authorList>
            <person name="Chen Q."/>
        </authorList>
    </citation>
    <scope>NUCLEOTIDE SEQUENCE</scope>
    <source>
        <strain evidence="1">CZZ-1</strain>
    </source>
</reference>
<name>A0A8J6PL37_9FLAO</name>
<evidence type="ECO:0000313" key="2">
    <source>
        <dbReference type="Proteomes" id="UP000652681"/>
    </source>
</evidence>
<evidence type="ECO:0000313" key="1">
    <source>
        <dbReference type="EMBL" id="MBC9812795.1"/>
    </source>
</evidence>
<keyword evidence="2" id="KW-1185">Reference proteome</keyword>
<dbReference type="RefSeq" id="WP_216714194.1">
    <property type="nucleotide sequence ID" value="NZ_JACVEL010000006.1"/>
</dbReference>
<dbReference type="Proteomes" id="UP000652681">
    <property type="component" value="Unassembled WGS sequence"/>
</dbReference>
<organism evidence="1 2">
    <name type="scientific">Taishania pollutisoli</name>
    <dbReference type="NCBI Taxonomy" id="2766479"/>
    <lineage>
        <taxon>Bacteria</taxon>
        <taxon>Pseudomonadati</taxon>
        <taxon>Bacteroidota</taxon>
        <taxon>Flavobacteriia</taxon>
        <taxon>Flavobacteriales</taxon>
        <taxon>Crocinitomicaceae</taxon>
        <taxon>Taishania</taxon>
    </lineage>
</organism>
<accession>A0A8J6PL37</accession>
<sequence>MYSLETPEELEKAVGYIEQERPHTNEIERLALRCLQKTQERKDLDMEYRVRLALISIHNGLHRPDLVISMFPWLLKISEENRSRFDYLQILWYYRWIIIFAKQYTSIPKSKLTELLTDFENRCREEGVGAKIVHQSKFGFYTETGELELAEKELEYYETTDFLILTGCRDCRKLFTKTHLINLGKYEEVLELLDPVLRQQVTCHLNERYGYHIAMLATMMLGRWEEAEIYAVKSSREIDLTIGMLYVASSHLIYYGITAQFSIGREVFEKQFPFVLKPVSDLPKLEFLIGAQVYFKRLQRSGRTTIQLSVPEHPELHPENEVYQVAELLNFIKKEIDRIATAFDHRNENNYYKEFVAEMARRYEQVEQPQN</sequence>
<proteinExistence type="predicted"/>
<protein>
    <submittedName>
        <fullName evidence="1">Uncharacterized protein</fullName>
    </submittedName>
</protein>
<dbReference type="AlphaFoldDB" id="A0A8J6PL37"/>
<gene>
    <name evidence="1" type="ORF">H9Y05_09965</name>
</gene>
<dbReference type="EMBL" id="JACVEL010000006">
    <property type="protein sequence ID" value="MBC9812795.1"/>
    <property type="molecule type" value="Genomic_DNA"/>
</dbReference>